<dbReference type="Gene3D" id="3.30.565.10">
    <property type="entry name" value="Histidine kinase-like ATPase, C-terminal domain"/>
    <property type="match status" value="1"/>
</dbReference>
<evidence type="ECO:0000256" key="3">
    <source>
        <dbReference type="ARBA" id="ARBA00022553"/>
    </source>
</evidence>
<evidence type="ECO:0000256" key="8">
    <source>
        <dbReference type="ARBA" id="ARBA00023012"/>
    </source>
</evidence>
<keyword evidence="8" id="KW-0902">Two-component regulatory system</keyword>
<dbReference type="GO" id="GO:0000155">
    <property type="term" value="F:phosphorelay sensor kinase activity"/>
    <property type="evidence" value="ECO:0007669"/>
    <property type="project" value="InterPro"/>
</dbReference>
<dbReference type="InterPro" id="IPR036097">
    <property type="entry name" value="HisK_dim/P_sf"/>
</dbReference>
<dbReference type="SMART" id="SM00387">
    <property type="entry name" value="HATPase_c"/>
    <property type="match status" value="1"/>
</dbReference>
<dbReference type="PROSITE" id="PS50109">
    <property type="entry name" value="HIS_KIN"/>
    <property type="match status" value="1"/>
</dbReference>
<keyword evidence="5" id="KW-0547">Nucleotide-binding</keyword>
<accession>A0A4R3K945</accession>
<evidence type="ECO:0000256" key="6">
    <source>
        <dbReference type="ARBA" id="ARBA00022777"/>
    </source>
</evidence>
<evidence type="ECO:0000256" key="5">
    <source>
        <dbReference type="ARBA" id="ARBA00022741"/>
    </source>
</evidence>
<comment type="catalytic activity">
    <reaction evidence="1">
        <text>ATP + protein L-histidine = ADP + protein N-phospho-L-histidine.</text>
        <dbReference type="EC" id="2.7.13.3"/>
    </reaction>
</comment>
<dbReference type="PANTHER" id="PTHR43065:SF10">
    <property type="entry name" value="PEROXIDE STRESS-ACTIVATED HISTIDINE KINASE MAK3"/>
    <property type="match status" value="1"/>
</dbReference>
<reference evidence="10 11" key="1">
    <citation type="submission" date="2019-03" db="EMBL/GenBank/DDBJ databases">
        <title>Genomic Encyclopedia of Type Strains, Phase IV (KMG-IV): sequencing the most valuable type-strain genomes for metagenomic binning, comparative biology and taxonomic classification.</title>
        <authorList>
            <person name="Goeker M."/>
        </authorList>
    </citation>
    <scope>NUCLEOTIDE SEQUENCE [LARGE SCALE GENOMIC DNA]</scope>
    <source>
        <strain evidence="10 11">DSM 29489</strain>
    </source>
</reference>
<name>A0A4R3K945_9FIRM</name>
<evidence type="ECO:0000256" key="1">
    <source>
        <dbReference type="ARBA" id="ARBA00000085"/>
    </source>
</evidence>
<dbReference type="SUPFAM" id="SSF55874">
    <property type="entry name" value="ATPase domain of HSP90 chaperone/DNA topoisomerase II/histidine kinase"/>
    <property type="match status" value="1"/>
</dbReference>
<gene>
    <name evidence="10" type="ORF">EDD59_10838</name>
</gene>
<dbReference type="Proteomes" id="UP000295726">
    <property type="component" value="Unassembled WGS sequence"/>
</dbReference>
<evidence type="ECO:0000259" key="9">
    <source>
        <dbReference type="PROSITE" id="PS50109"/>
    </source>
</evidence>
<keyword evidence="11" id="KW-1185">Reference proteome</keyword>
<dbReference type="InterPro" id="IPR036890">
    <property type="entry name" value="HATPase_C_sf"/>
</dbReference>
<dbReference type="AlphaFoldDB" id="A0A4R3K945"/>
<protein>
    <recommendedName>
        <fullName evidence="2">histidine kinase</fullName>
        <ecNumber evidence="2">2.7.13.3</ecNumber>
    </recommendedName>
</protein>
<dbReference type="RefSeq" id="WP_132380437.1">
    <property type="nucleotide sequence ID" value="NZ_DAIPCY010000036.1"/>
</dbReference>
<evidence type="ECO:0000256" key="7">
    <source>
        <dbReference type="ARBA" id="ARBA00022840"/>
    </source>
</evidence>
<evidence type="ECO:0000256" key="2">
    <source>
        <dbReference type="ARBA" id="ARBA00012438"/>
    </source>
</evidence>
<organism evidence="10 11">
    <name type="scientific">Muricomes intestini</name>
    <dbReference type="NCBI Taxonomy" id="1796634"/>
    <lineage>
        <taxon>Bacteria</taxon>
        <taxon>Bacillati</taxon>
        <taxon>Bacillota</taxon>
        <taxon>Clostridia</taxon>
        <taxon>Lachnospirales</taxon>
        <taxon>Lachnospiraceae</taxon>
        <taxon>Muricomes</taxon>
    </lineage>
</organism>
<dbReference type="Pfam" id="PF02518">
    <property type="entry name" value="HATPase_c"/>
    <property type="match status" value="1"/>
</dbReference>
<dbReference type="PANTHER" id="PTHR43065">
    <property type="entry name" value="SENSOR HISTIDINE KINASE"/>
    <property type="match status" value="1"/>
</dbReference>
<keyword evidence="6 10" id="KW-0418">Kinase</keyword>
<dbReference type="SUPFAM" id="SSF47384">
    <property type="entry name" value="Homodimeric domain of signal transducing histidine kinase"/>
    <property type="match status" value="1"/>
</dbReference>
<dbReference type="InterPro" id="IPR004358">
    <property type="entry name" value="Sig_transdc_His_kin-like_C"/>
</dbReference>
<dbReference type="PRINTS" id="PR00344">
    <property type="entry name" value="BCTRLSENSOR"/>
</dbReference>
<sequence length="243" mass="27034">MLHNIDINKMNTLTEENSDAKQIIGQLLENHHRIVSTIAHEIRNPLTLVSSSLQVTELQHPEVKEFPHWKQTIEDVEFICQLLNELSAFNNGEVLNYSVFSIERLLKNIAVSFAISLDSEVSDIEFSSSIPSNLGDYTGDKVKLEQVFLNLLYNARESICGKGQIYFSASRSEDFLVIQCEDSGCGISDEVIDYIFEPFKTYKAGGTGLGLSLSKKIVESHGGSISVDSKVDQGSIFTIKLPI</sequence>
<dbReference type="CDD" id="cd00082">
    <property type="entry name" value="HisKA"/>
    <property type="match status" value="1"/>
</dbReference>
<dbReference type="InterPro" id="IPR003661">
    <property type="entry name" value="HisK_dim/P_dom"/>
</dbReference>
<feature type="domain" description="Histidine kinase" evidence="9">
    <location>
        <begin position="37"/>
        <end position="243"/>
    </location>
</feature>
<dbReference type="EMBL" id="SLZZ01000008">
    <property type="protein sequence ID" value="TCS79457.1"/>
    <property type="molecule type" value="Genomic_DNA"/>
</dbReference>
<proteinExistence type="predicted"/>
<evidence type="ECO:0000256" key="4">
    <source>
        <dbReference type="ARBA" id="ARBA00022679"/>
    </source>
</evidence>
<dbReference type="OrthoDB" id="9815750at2"/>
<keyword evidence="7" id="KW-0067">ATP-binding</keyword>
<evidence type="ECO:0000313" key="10">
    <source>
        <dbReference type="EMBL" id="TCS79457.1"/>
    </source>
</evidence>
<dbReference type="Gene3D" id="1.10.287.130">
    <property type="match status" value="1"/>
</dbReference>
<keyword evidence="3" id="KW-0597">Phosphoprotein</keyword>
<dbReference type="InterPro" id="IPR003594">
    <property type="entry name" value="HATPase_dom"/>
</dbReference>
<evidence type="ECO:0000313" key="11">
    <source>
        <dbReference type="Proteomes" id="UP000295726"/>
    </source>
</evidence>
<dbReference type="GO" id="GO:0005524">
    <property type="term" value="F:ATP binding"/>
    <property type="evidence" value="ECO:0007669"/>
    <property type="project" value="UniProtKB-KW"/>
</dbReference>
<dbReference type="EC" id="2.7.13.3" evidence="2"/>
<comment type="caution">
    <text evidence="10">The sequence shown here is derived from an EMBL/GenBank/DDBJ whole genome shotgun (WGS) entry which is preliminary data.</text>
</comment>
<keyword evidence="4" id="KW-0808">Transferase</keyword>
<dbReference type="InterPro" id="IPR005467">
    <property type="entry name" value="His_kinase_dom"/>
</dbReference>